<dbReference type="AlphaFoldDB" id="A0A7Z0J2D4"/>
<organism evidence="1 2">
    <name type="scientific">Nesterenkonia sandarakina</name>
    <dbReference type="NCBI Taxonomy" id="272918"/>
    <lineage>
        <taxon>Bacteria</taxon>
        <taxon>Bacillati</taxon>
        <taxon>Actinomycetota</taxon>
        <taxon>Actinomycetes</taxon>
        <taxon>Micrococcales</taxon>
        <taxon>Micrococcaceae</taxon>
        <taxon>Nesterenkonia</taxon>
    </lineage>
</organism>
<name>A0A7Z0J2D4_9MICC</name>
<protein>
    <submittedName>
        <fullName evidence="1">Uncharacterized protein</fullName>
    </submittedName>
</protein>
<accession>A0A7Z0J2D4</accession>
<comment type="caution">
    <text evidence="1">The sequence shown here is derived from an EMBL/GenBank/DDBJ whole genome shotgun (WGS) entry which is preliminary data.</text>
</comment>
<reference evidence="1 2" key="1">
    <citation type="submission" date="2020-07" db="EMBL/GenBank/DDBJ databases">
        <title>Sequencing the genomes of 1000 actinobacteria strains.</title>
        <authorList>
            <person name="Klenk H.-P."/>
        </authorList>
    </citation>
    <scope>NUCLEOTIDE SEQUENCE [LARGE SCALE GENOMIC DNA]</scope>
    <source>
        <strain evidence="1 2">DSM 15664</strain>
    </source>
</reference>
<evidence type="ECO:0000313" key="1">
    <source>
        <dbReference type="EMBL" id="NYJ15724.1"/>
    </source>
</evidence>
<dbReference type="Proteomes" id="UP000560069">
    <property type="component" value="Unassembled WGS sequence"/>
</dbReference>
<dbReference type="EMBL" id="JACCFQ010000001">
    <property type="protein sequence ID" value="NYJ15724.1"/>
    <property type="molecule type" value="Genomic_DNA"/>
</dbReference>
<keyword evidence="2" id="KW-1185">Reference proteome</keyword>
<gene>
    <name evidence="1" type="ORF">HNR11_000258</name>
</gene>
<evidence type="ECO:0000313" key="2">
    <source>
        <dbReference type="Proteomes" id="UP000560069"/>
    </source>
</evidence>
<sequence>MAALVVDREPRRTISRDRAAQFQTHETVHAATAMTAGAKASSCTFVRPNTRVCRHRSPQEEITRDVILAQ</sequence>
<proteinExistence type="predicted"/>